<keyword evidence="2" id="KW-1185">Reference proteome</keyword>
<dbReference type="RefSeq" id="WP_218319516.1">
    <property type="nucleotide sequence ID" value="NZ_JAEEGC010000026.1"/>
</dbReference>
<organism evidence="1 2">
    <name type="scientific">Clostridium thailandense</name>
    <dbReference type="NCBI Taxonomy" id="2794346"/>
    <lineage>
        <taxon>Bacteria</taxon>
        <taxon>Bacillati</taxon>
        <taxon>Bacillota</taxon>
        <taxon>Clostridia</taxon>
        <taxon>Eubacteriales</taxon>
        <taxon>Clostridiaceae</taxon>
        <taxon>Clostridium</taxon>
    </lineage>
</organism>
<evidence type="ECO:0000313" key="1">
    <source>
        <dbReference type="EMBL" id="MBV7272481.1"/>
    </source>
</evidence>
<comment type="caution">
    <text evidence="1">The sequence shown here is derived from an EMBL/GenBank/DDBJ whole genome shotgun (WGS) entry which is preliminary data.</text>
</comment>
<dbReference type="AlphaFoldDB" id="A0A949WQ98"/>
<reference evidence="1" key="1">
    <citation type="submission" date="2020-12" db="EMBL/GenBank/DDBJ databases">
        <title>Clostridium thailandense sp. nov., a novel acetogenic bacterium isolated from peat land soil in Thailand.</title>
        <authorList>
            <person name="Chaikitkaew S."/>
            <person name="Birkeland N.K."/>
        </authorList>
    </citation>
    <scope>NUCLEOTIDE SEQUENCE</scope>
    <source>
        <strain evidence="1">PL3</strain>
    </source>
</reference>
<protein>
    <submittedName>
        <fullName evidence="1">Uncharacterized protein</fullName>
    </submittedName>
</protein>
<name>A0A949WQ98_9CLOT</name>
<gene>
    <name evidence="1" type="ORF">I6U48_06070</name>
</gene>
<sequence>MMNINKILDKAYEGKSFKELVDAPVSALEGISAEGGKVLEEKFKIKTIGDLAKFKYAKAAEAIVLLAAQEE</sequence>
<dbReference type="EMBL" id="JAEEGC010000026">
    <property type="protein sequence ID" value="MBV7272481.1"/>
    <property type="molecule type" value="Genomic_DNA"/>
</dbReference>
<dbReference type="Proteomes" id="UP000694308">
    <property type="component" value="Unassembled WGS sequence"/>
</dbReference>
<evidence type="ECO:0000313" key="2">
    <source>
        <dbReference type="Proteomes" id="UP000694308"/>
    </source>
</evidence>
<accession>A0A949WQ98</accession>
<proteinExistence type="predicted"/>